<dbReference type="InterPro" id="IPR049941">
    <property type="entry name" value="LPLAT_7/PORCN-like"/>
</dbReference>
<feature type="transmembrane region" description="Helical" evidence="1">
    <location>
        <begin position="238"/>
        <end position="260"/>
    </location>
</feature>
<feature type="transmembrane region" description="Helical" evidence="1">
    <location>
        <begin position="155"/>
        <end position="173"/>
    </location>
</feature>
<evidence type="ECO:0008006" key="4">
    <source>
        <dbReference type="Google" id="ProtNLM"/>
    </source>
</evidence>
<dbReference type="GO" id="GO:0016020">
    <property type="term" value="C:membrane"/>
    <property type="evidence" value="ECO:0007669"/>
    <property type="project" value="TreeGrafter"/>
</dbReference>
<keyword evidence="3" id="KW-1185">Reference proteome</keyword>
<organism evidence="2 3">
    <name type="scientific">Pocillopora damicornis</name>
    <name type="common">Cauliflower coral</name>
    <name type="synonym">Millepora damicornis</name>
    <dbReference type="NCBI Taxonomy" id="46731"/>
    <lineage>
        <taxon>Eukaryota</taxon>
        <taxon>Metazoa</taxon>
        <taxon>Cnidaria</taxon>
        <taxon>Anthozoa</taxon>
        <taxon>Hexacorallia</taxon>
        <taxon>Scleractinia</taxon>
        <taxon>Astrocoeniina</taxon>
        <taxon>Pocilloporidae</taxon>
        <taxon>Pocillopora</taxon>
    </lineage>
</organism>
<dbReference type="STRING" id="46731.A0A3M6UU62"/>
<keyword evidence="1" id="KW-0812">Transmembrane</keyword>
<dbReference type="GO" id="GO:0005783">
    <property type="term" value="C:endoplasmic reticulum"/>
    <property type="evidence" value="ECO:0007669"/>
    <property type="project" value="TreeGrafter"/>
</dbReference>
<dbReference type="EMBL" id="RCHS01000744">
    <property type="protein sequence ID" value="RMX57104.1"/>
    <property type="molecule type" value="Genomic_DNA"/>
</dbReference>
<dbReference type="Proteomes" id="UP000275408">
    <property type="component" value="Unassembled WGS sequence"/>
</dbReference>
<dbReference type="GO" id="GO:0017147">
    <property type="term" value="F:Wnt-protein binding"/>
    <property type="evidence" value="ECO:0007669"/>
    <property type="project" value="TreeGrafter"/>
</dbReference>
<keyword evidence="1" id="KW-1133">Transmembrane helix</keyword>
<evidence type="ECO:0000313" key="3">
    <source>
        <dbReference type="Proteomes" id="UP000275408"/>
    </source>
</evidence>
<proteinExistence type="predicted"/>
<feature type="transmembrane region" description="Helical" evidence="1">
    <location>
        <begin position="39"/>
        <end position="67"/>
    </location>
</feature>
<dbReference type="GO" id="GO:0061355">
    <property type="term" value="P:Wnt protein secretion"/>
    <property type="evidence" value="ECO:0007669"/>
    <property type="project" value="TreeGrafter"/>
</dbReference>
<dbReference type="PANTHER" id="PTHR13906">
    <property type="entry name" value="PORCUPINE"/>
    <property type="match status" value="1"/>
</dbReference>
<dbReference type="GO" id="GO:0030258">
    <property type="term" value="P:lipid modification"/>
    <property type="evidence" value="ECO:0007669"/>
    <property type="project" value="TreeGrafter"/>
</dbReference>
<accession>A0A3M6UU62</accession>
<name>A0A3M6UU62_POCDA</name>
<protein>
    <recommendedName>
        <fullName evidence="4">Protein-cysteine N-palmitoyltransferase porcupine</fullName>
    </recommendedName>
</protein>
<dbReference type="AlphaFoldDB" id="A0A3M6UU62"/>
<comment type="caution">
    <text evidence="2">The sequence shown here is derived from an EMBL/GenBank/DDBJ whole genome shotgun (WGS) entry which is preliminary data.</text>
</comment>
<dbReference type="GO" id="GO:1990698">
    <property type="term" value="F:palmitoleoyltransferase activity"/>
    <property type="evidence" value="ECO:0007669"/>
    <property type="project" value="TreeGrafter"/>
</dbReference>
<dbReference type="PANTHER" id="PTHR13906:SF12">
    <property type="entry name" value="PROTEIN-SERINE O-PALMITOLEOYLTRANSFERASE PORCUPINE"/>
    <property type="match status" value="1"/>
</dbReference>
<sequence>MDELEVPYYVDGDLDEYYDDPDEALLYEHLEKMSKYGRFFYMFQSCVGPTTVQTFDLVGPLLVMCFILRVVSALKLPRLVVHFVSFICGLGALFLFLKKNLVYPLAMSALGELFIVTPENWHQVRGSQMVLVMKLISLGFDMDKGTTPRPNIVEYLGYSVSVSSVIFGPFLTYSDYCQLLDGKKLGINFQLAAVLISVGTYAYIEHVFRHKLGKIFNACILARKCRPECGHVYKDGNFWVIAANLGLSFLAVFHLAYLGIMFGGDSEIQEKVIVNKNDFITGYGMNHTLGKWSDLDFASHWVALATFLLSRIIG</sequence>
<feature type="transmembrane region" description="Helical" evidence="1">
    <location>
        <begin position="79"/>
        <end position="97"/>
    </location>
</feature>
<reference evidence="2 3" key="1">
    <citation type="journal article" date="2018" name="Sci. Rep.">
        <title>Comparative analysis of the Pocillopora damicornis genome highlights role of immune system in coral evolution.</title>
        <authorList>
            <person name="Cunning R."/>
            <person name="Bay R.A."/>
            <person name="Gillette P."/>
            <person name="Baker A.C."/>
            <person name="Traylor-Knowles N."/>
        </authorList>
    </citation>
    <scope>NUCLEOTIDE SEQUENCE [LARGE SCALE GENOMIC DNA]</scope>
    <source>
        <strain evidence="2">RSMAS</strain>
        <tissue evidence="2">Whole animal</tissue>
    </source>
</reference>
<dbReference type="OrthoDB" id="5968863at2759"/>
<evidence type="ECO:0000256" key="1">
    <source>
        <dbReference type="SAM" id="Phobius"/>
    </source>
</evidence>
<feature type="transmembrane region" description="Helical" evidence="1">
    <location>
        <begin position="185"/>
        <end position="204"/>
    </location>
</feature>
<keyword evidence="1" id="KW-0472">Membrane</keyword>
<evidence type="ECO:0000313" key="2">
    <source>
        <dbReference type="EMBL" id="RMX57104.1"/>
    </source>
</evidence>
<gene>
    <name evidence="2" type="ORF">pdam_00008244</name>
</gene>